<feature type="transmembrane region" description="Helical" evidence="1">
    <location>
        <begin position="107"/>
        <end position="134"/>
    </location>
</feature>
<sequence length="189" mass="21331">MKVKKHVGILASKRLVLDSDGNLLMVCHNCVDGSVTTRETVGGVEFTITEDCPVCHGAKFVSVHEAARTEINAAKRKFMINLLFTFVFSTVAIVSLLYLHLRSEAPVVITVSLGLIMALCLWLFCFLETFDFFVDFRKEQKKLSVLDNYVHSQIEKERLTSESDHEPSEEVQDLYQQAELKRLGIGFGE</sequence>
<organism evidence="2 3">
    <name type="scientific">Candidatus Woesebacteria bacterium RIFOXYB1_FULL_38_16</name>
    <dbReference type="NCBI Taxonomy" id="1802538"/>
    <lineage>
        <taxon>Bacteria</taxon>
        <taxon>Candidatus Woeseibacteriota</taxon>
    </lineage>
</organism>
<evidence type="ECO:0000313" key="3">
    <source>
        <dbReference type="Proteomes" id="UP000178999"/>
    </source>
</evidence>
<evidence type="ECO:0000256" key="1">
    <source>
        <dbReference type="SAM" id="Phobius"/>
    </source>
</evidence>
<accession>A0A1F8CWP6</accession>
<keyword evidence="1" id="KW-0472">Membrane</keyword>
<dbReference type="Proteomes" id="UP000178999">
    <property type="component" value="Unassembled WGS sequence"/>
</dbReference>
<dbReference type="EMBL" id="MGHY01000004">
    <property type="protein sequence ID" value="OGM80148.1"/>
    <property type="molecule type" value="Genomic_DNA"/>
</dbReference>
<keyword evidence="1" id="KW-0812">Transmembrane</keyword>
<reference evidence="2 3" key="1">
    <citation type="journal article" date="2016" name="Nat. Commun.">
        <title>Thousands of microbial genomes shed light on interconnected biogeochemical processes in an aquifer system.</title>
        <authorList>
            <person name="Anantharaman K."/>
            <person name="Brown C.T."/>
            <person name="Hug L.A."/>
            <person name="Sharon I."/>
            <person name="Castelle C.J."/>
            <person name="Probst A.J."/>
            <person name="Thomas B.C."/>
            <person name="Singh A."/>
            <person name="Wilkins M.J."/>
            <person name="Karaoz U."/>
            <person name="Brodie E.L."/>
            <person name="Williams K.H."/>
            <person name="Hubbard S.S."/>
            <person name="Banfield J.F."/>
        </authorList>
    </citation>
    <scope>NUCLEOTIDE SEQUENCE [LARGE SCALE GENOMIC DNA]</scope>
</reference>
<protein>
    <submittedName>
        <fullName evidence="2">Uncharacterized protein</fullName>
    </submittedName>
</protein>
<dbReference type="AlphaFoldDB" id="A0A1F8CWP6"/>
<gene>
    <name evidence="2" type="ORF">A2382_01755</name>
</gene>
<name>A0A1F8CWP6_9BACT</name>
<feature type="transmembrane region" description="Helical" evidence="1">
    <location>
        <begin position="78"/>
        <end position="101"/>
    </location>
</feature>
<comment type="caution">
    <text evidence="2">The sequence shown here is derived from an EMBL/GenBank/DDBJ whole genome shotgun (WGS) entry which is preliminary data.</text>
</comment>
<evidence type="ECO:0000313" key="2">
    <source>
        <dbReference type="EMBL" id="OGM80148.1"/>
    </source>
</evidence>
<proteinExistence type="predicted"/>
<keyword evidence="1" id="KW-1133">Transmembrane helix</keyword>